<gene>
    <name evidence="2" type="ORF">Gotri_026142</name>
</gene>
<dbReference type="EMBL" id="JABEZW010229299">
    <property type="protein sequence ID" value="MBA0789302.1"/>
    <property type="molecule type" value="Genomic_DNA"/>
</dbReference>
<comment type="caution">
    <text evidence="2">The sequence shown here is derived from an EMBL/GenBank/DDBJ whole genome shotgun (WGS) entry which is preliminary data.</text>
</comment>
<keyword evidence="3" id="KW-1185">Reference proteome</keyword>
<evidence type="ECO:0000313" key="2">
    <source>
        <dbReference type="EMBL" id="MBA0789302.1"/>
    </source>
</evidence>
<name>A0A7J9FVE3_9ROSI</name>
<dbReference type="PANTHER" id="PTHR32108:SF5">
    <property type="entry name" value="DYNACTIN SUBUNIT 1-LIKE"/>
    <property type="match status" value="1"/>
</dbReference>
<feature type="region of interest" description="Disordered" evidence="1">
    <location>
        <begin position="1"/>
        <end position="20"/>
    </location>
</feature>
<proteinExistence type="predicted"/>
<dbReference type="AlphaFoldDB" id="A0A7J9FVE3"/>
<organism evidence="2 3">
    <name type="scientific">Gossypium trilobum</name>
    <dbReference type="NCBI Taxonomy" id="34281"/>
    <lineage>
        <taxon>Eukaryota</taxon>
        <taxon>Viridiplantae</taxon>
        <taxon>Streptophyta</taxon>
        <taxon>Embryophyta</taxon>
        <taxon>Tracheophyta</taxon>
        <taxon>Spermatophyta</taxon>
        <taxon>Magnoliopsida</taxon>
        <taxon>eudicotyledons</taxon>
        <taxon>Gunneridae</taxon>
        <taxon>Pentapetalae</taxon>
        <taxon>rosids</taxon>
        <taxon>malvids</taxon>
        <taxon>Malvales</taxon>
        <taxon>Malvaceae</taxon>
        <taxon>Malvoideae</taxon>
        <taxon>Gossypium</taxon>
    </lineage>
</organism>
<feature type="non-terminal residue" evidence="2">
    <location>
        <position position="87"/>
    </location>
</feature>
<feature type="compositionally biased region" description="Basic residues" evidence="1">
    <location>
        <begin position="1"/>
        <end position="10"/>
    </location>
</feature>
<accession>A0A7J9FVE3</accession>
<reference evidence="2 3" key="1">
    <citation type="journal article" date="2019" name="Genome Biol. Evol.">
        <title>Insights into the evolution of the New World diploid cottons (Gossypium, subgenus Houzingenia) based on genome sequencing.</title>
        <authorList>
            <person name="Grover C.E."/>
            <person name="Arick M.A. 2nd"/>
            <person name="Thrash A."/>
            <person name="Conover J.L."/>
            <person name="Sanders W.S."/>
            <person name="Peterson D.G."/>
            <person name="Frelichowski J.E."/>
            <person name="Scheffler J.A."/>
            <person name="Scheffler B.E."/>
            <person name="Wendel J.F."/>
        </authorList>
    </citation>
    <scope>NUCLEOTIDE SEQUENCE [LARGE SCALE GENOMIC DNA]</scope>
    <source>
        <strain evidence="2">8</strain>
        <tissue evidence="2">Leaf</tissue>
    </source>
</reference>
<sequence>MKWLKKKKNKGGVSKTARGKVRNYREFHHEEGHEIQECIEFRALVQGMMDDKEVEFYKEVKEEGSICASESMTKDSKVNHLVVIISR</sequence>
<evidence type="ECO:0000313" key="3">
    <source>
        <dbReference type="Proteomes" id="UP000593568"/>
    </source>
</evidence>
<dbReference type="PANTHER" id="PTHR32108">
    <property type="entry name" value="DNA-DIRECTED RNA POLYMERASE SUBUNIT ALPHA"/>
    <property type="match status" value="1"/>
</dbReference>
<protein>
    <submittedName>
        <fullName evidence="2">Uncharacterized protein</fullName>
    </submittedName>
</protein>
<evidence type="ECO:0000256" key="1">
    <source>
        <dbReference type="SAM" id="MobiDB-lite"/>
    </source>
</evidence>
<dbReference type="Proteomes" id="UP000593568">
    <property type="component" value="Unassembled WGS sequence"/>
</dbReference>